<keyword evidence="2" id="KW-1185">Reference proteome</keyword>
<gene>
    <name evidence="1" type="ORF">SAMN05216565_109114</name>
</gene>
<proteinExistence type="predicted"/>
<dbReference type="RefSeq" id="WP_090856789.1">
    <property type="nucleotide sequence ID" value="NZ_FNJU01000009.1"/>
</dbReference>
<protein>
    <recommendedName>
        <fullName evidence="3">Replication protein</fullName>
    </recommendedName>
</protein>
<evidence type="ECO:0008006" key="3">
    <source>
        <dbReference type="Google" id="ProtNLM"/>
    </source>
</evidence>
<dbReference type="AlphaFoldDB" id="A0A1H0W6H8"/>
<dbReference type="STRING" id="930152.SAMN05216565_109114"/>
<accession>A0A1H0W6H8</accession>
<name>A0A1H0W6H8_9BACI</name>
<sequence length="241" mass="28357">MAKYRMVRTDFWMNPMVSEEMTPEDRYFWLYLHTTMYTSQYGIYKITRKAIAFDMGYSIETVNVLMDRLMNHLQLIRYNPQTREIAIKYWGNYNLHKGGKPIQDCLLAELQEVDDTSLISYVANHIKKDEILAIYKCFCTIGEEGIDLSEEENHDTIDETLTTRTTIGGQKEKEKEKENKKQQQENLNLSIEFNPKEDIPIHNKYPQQAKEIYTYNNVQFSKQKGDQPNECNLTFTSAEDG</sequence>
<organism evidence="1 2">
    <name type="scientific">Litchfieldia salsa</name>
    <dbReference type="NCBI Taxonomy" id="930152"/>
    <lineage>
        <taxon>Bacteria</taxon>
        <taxon>Bacillati</taxon>
        <taxon>Bacillota</taxon>
        <taxon>Bacilli</taxon>
        <taxon>Bacillales</taxon>
        <taxon>Bacillaceae</taxon>
        <taxon>Litchfieldia</taxon>
    </lineage>
</organism>
<reference evidence="2" key="1">
    <citation type="submission" date="2016-10" db="EMBL/GenBank/DDBJ databases">
        <authorList>
            <person name="Varghese N."/>
            <person name="Submissions S."/>
        </authorList>
    </citation>
    <scope>NUCLEOTIDE SEQUENCE [LARGE SCALE GENOMIC DNA]</scope>
    <source>
        <strain evidence="2">IBRC-M10078</strain>
    </source>
</reference>
<dbReference type="OrthoDB" id="3199595at2"/>
<dbReference type="EMBL" id="FNJU01000009">
    <property type="protein sequence ID" value="SDP86193.1"/>
    <property type="molecule type" value="Genomic_DNA"/>
</dbReference>
<dbReference type="Proteomes" id="UP000199159">
    <property type="component" value="Unassembled WGS sequence"/>
</dbReference>
<evidence type="ECO:0000313" key="1">
    <source>
        <dbReference type="EMBL" id="SDP86193.1"/>
    </source>
</evidence>
<evidence type="ECO:0000313" key="2">
    <source>
        <dbReference type="Proteomes" id="UP000199159"/>
    </source>
</evidence>